<dbReference type="InterPro" id="IPR023631">
    <property type="entry name" value="Amidase_dom"/>
</dbReference>
<dbReference type="Pfam" id="PF01425">
    <property type="entry name" value="Amidase"/>
    <property type="match status" value="1"/>
</dbReference>
<dbReference type="EMBL" id="LT598492">
    <property type="protein sequence ID" value="SCW00944.1"/>
    <property type="molecule type" value="Genomic_DNA"/>
</dbReference>
<evidence type="ECO:0000259" key="5">
    <source>
        <dbReference type="Pfam" id="PF01425"/>
    </source>
</evidence>
<dbReference type="STRING" id="4955.A0A1G4MB53"/>
<gene>
    <name evidence="6" type="ORF">LAFE_0D01574G</name>
</gene>
<feature type="domain" description="Amidase" evidence="5">
    <location>
        <begin position="115"/>
        <end position="568"/>
    </location>
</feature>
<feature type="active site" description="Charge relay system" evidence="3">
    <location>
        <position position="171"/>
    </location>
</feature>
<dbReference type="PANTHER" id="PTHR46072:SF4">
    <property type="entry name" value="AMIDASE C550.07-RELATED"/>
    <property type="match status" value="1"/>
</dbReference>
<dbReference type="PANTHER" id="PTHR46072">
    <property type="entry name" value="AMIDASE-RELATED-RELATED"/>
    <property type="match status" value="1"/>
</dbReference>
<feature type="binding site" evidence="4">
    <location>
        <begin position="267"/>
        <end position="270"/>
    </location>
    <ligand>
        <name>substrate</name>
    </ligand>
</feature>
<dbReference type="SUPFAM" id="SSF75304">
    <property type="entry name" value="Amidase signature (AS) enzymes"/>
    <property type="match status" value="1"/>
</dbReference>
<evidence type="ECO:0000256" key="1">
    <source>
        <dbReference type="ARBA" id="ARBA00009199"/>
    </source>
</evidence>
<feature type="binding site" evidence="4">
    <location>
        <position position="246"/>
    </location>
    <ligand>
        <name>substrate</name>
    </ligand>
</feature>
<dbReference type="GO" id="GO:0016787">
    <property type="term" value="F:hydrolase activity"/>
    <property type="evidence" value="ECO:0007669"/>
    <property type="project" value="UniProtKB-KW"/>
</dbReference>
<dbReference type="OMA" id="RMTEFAF"/>
<evidence type="ECO:0000256" key="3">
    <source>
        <dbReference type="PIRSR" id="PIRSR001221-1"/>
    </source>
</evidence>
<organism evidence="6 7">
    <name type="scientific">Lachancea fermentati</name>
    <name type="common">Zygosaccharomyces fermentati</name>
    <dbReference type="NCBI Taxonomy" id="4955"/>
    <lineage>
        <taxon>Eukaryota</taxon>
        <taxon>Fungi</taxon>
        <taxon>Dikarya</taxon>
        <taxon>Ascomycota</taxon>
        <taxon>Saccharomycotina</taxon>
        <taxon>Saccharomycetes</taxon>
        <taxon>Saccharomycetales</taxon>
        <taxon>Saccharomycetaceae</taxon>
        <taxon>Lachancea</taxon>
    </lineage>
</organism>
<reference evidence="6 7" key="1">
    <citation type="submission" date="2016-03" db="EMBL/GenBank/DDBJ databases">
        <authorList>
            <person name="Devillers H."/>
        </authorList>
    </citation>
    <scope>NUCLEOTIDE SEQUENCE [LARGE SCALE GENOMIC DNA]</scope>
    <source>
        <strain evidence="6">CBS 6772</strain>
    </source>
</reference>
<feature type="binding site" evidence="4">
    <location>
        <position position="220"/>
    </location>
    <ligand>
        <name>substrate</name>
    </ligand>
</feature>
<dbReference type="Proteomes" id="UP000190831">
    <property type="component" value="Chromosome D"/>
</dbReference>
<evidence type="ECO:0000313" key="6">
    <source>
        <dbReference type="EMBL" id="SCW00944.1"/>
    </source>
</evidence>
<accession>A0A1G4MB53</accession>
<keyword evidence="7" id="KW-1185">Reference proteome</keyword>
<dbReference type="Gene3D" id="3.90.1300.10">
    <property type="entry name" value="Amidase signature (AS) domain"/>
    <property type="match status" value="1"/>
</dbReference>
<evidence type="ECO:0000256" key="4">
    <source>
        <dbReference type="PIRSR" id="PIRSR001221-2"/>
    </source>
</evidence>
<name>A0A1G4MB53_LACFM</name>
<keyword evidence="2" id="KW-0378">Hydrolase</keyword>
<dbReference type="OrthoDB" id="6428749at2759"/>
<comment type="similarity">
    <text evidence="1">Belongs to the amidase family.</text>
</comment>
<evidence type="ECO:0000256" key="2">
    <source>
        <dbReference type="ARBA" id="ARBA00022801"/>
    </source>
</evidence>
<feature type="active site" description="Charge relay system" evidence="3">
    <location>
        <position position="246"/>
    </location>
</feature>
<dbReference type="AlphaFoldDB" id="A0A1G4MB53"/>
<protein>
    <submittedName>
        <fullName evidence="6">LAFE_0D01574g1_1</fullName>
    </submittedName>
</protein>
<evidence type="ECO:0000313" key="7">
    <source>
        <dbReference type="Proteomes" id="UP000190831"/>
    </source>
</evidence>
<sequence>MTTDEVGPVIVERIFNSEPLLYKEDPEKYSKEFIPKINKYREEIKCNIPPEAVLSPGKVDSDLIIPEDFEEIAFKDGMKVAAKTKILTEKELEIVNLTAVEIVDAIAKGDLSAVETITAFIKQAAIALQITNCAMQFFPEEALARARELDEYYKKTGKTVGPMHGLPMSLKEHYGFKGKTTNAGFASMIDHFTADDALTTAIFRKAGAVFYIRTTQPQSLMHLDSSNNITGRCRNPHNTALSPGGSTSGEGALIALNGSPLGTGSDIGGSIRAPAAFCHIWGFKPTNKRVSLMGAFASYRDMSNDTVLCSVGPLANSADDLALYMKTFLDAEPWLKDNYITRAPWRSDIDLPLSSLKIGIVFDDGIVKPSPPVLRALKLAKESLEKAGVGKCIEWVPYQTAKGLEICNVAYNVDGNFNHRSRYEESGEPLRPLSEHHMRFGCGDKGVSTQELLQLIHDRDEYRQQFADVMNETDIDFVLTPAYFAPAAIPDKIKYWGYTALYNILDLPGVSFPTGLVTDPSLDAKDTQYVPRNPLEEYEYPMYDETVFAGSPVGLTLHGRRHYDEETLAATKLIQEIIFKAAQDA</sequence>
<dbReference type="InterPro" id="IPR036928">
    <property type="entry name" value="AS_sf"/>
</dbReference>
<proteinExistence type="inferred from homology"/>
<feature type="active site" description="Acyl-ester intermediate" evidence="3">
    <location>
        <position position="270"/>
    </location>
</feature>
<dbReference type="PIRSF" id="PIRSF001221">
    <property type="entry name" value="Amidase_fungi"/>
    <property type="match status" value="1"/>
</dbReference>